<dbReference type="EMBL" id="KL662126">
    <property type="protein sequence ID" value="KFM26097.1"/>
    <property type="molecule type" value="Genomic_DNA"/>
</dbReference>
<sequence length="104" mass="10514">MSGGFFDGKTSAAERQRHLLEFIAASADSSGMAGTRDGGAEMTDEELNGLVARDEDDLAAMAGISAPASVLADAEGVWGMVAAAQDAATPKDPDAGAWSAVRAQ</sequence>
<protein>
    <submittedName>
        <fullName evidence="1">Uncharacterized protein</fullName>
    </submittedName>
</protein>
<proteinExistence type="predicted"/>
<gene>
    <name evidence="1" type="ORF">F751_6248</name>
</gene>
<evidence type="ECO:0000313" key="1">
    <source>
        <dbReference type="EMBL" id="KFM26097.1"/>
    </source>
</evidence>
<evidence type="ECO:0000313" key="2">
    <source>
        <dbReference type="Proteomes" id="UP000028924"/>
    </source>
</evidence>
<dbReference type="AlphaFoldDB" id="A0A087SK43"/>
<dbReference type="KEGG" id="apro:F751_6248"/>
<accession>A0A087SK43</accession>
<keyword evidence="2" id="KW-1185">Reference proteome</keyword>
<organism evidence="1 2">
    <name type="scientific">Auxenochlorella protothecoides</name>
    <name type="common">Green microalga</name>
    <name type="synonym">Chlorella protothecoides</name>
    <dbReference type="NCBI Taxonomy" id="3075"/>
    <lineage>
        <taxon>Eukaryota</taxon>
        <taxon>Viridiplantae</taxon>
        <taxon>Chlorophyta</taxon>
        <taxon>core chlorophytes</taxon>
        <taxon>Trebouxiophyceae</taxon>
        <taxon>Chlorellales</taxon>
        <taxon>Chlorellaceae</taxon>
        <taxon>Auxenochlorella</taxon>
    </lineage>
</organism>
<dbReference type="Proteomes" id="UP000028924">
    <property type="component" value="Unassembled WGS sequence"/>
</dbReference>
<dbReference type="RefSeq" id="XP_011398993.1">
    <property type="nucleotide sequence ID" value="XM_011400691.1"/>
</dbReference>
<reference evidence="1 2" key="1">
    <citation type="journal article" date="2014" name="BMC Genomics">
        <title>Oil accumulation mechanisms of the oleaginous microalga Chlorella protothecoides revealed through its genome, transcriptomes, and proteomes.</title>
        <authorList>
            <person name="Gao C."/>
            <person name="Wang Y."/>
            <person name="Shen Y."/>
            <person name="Yan D."/>
            <person name="He X."/>
            <person name="Dai J."/>
            <person name="Wu Q."/>
        </authorList>
    </citation>
    <scope>NUCLEOTIDE SEQUENCE [LARGE SCALE GENOMIC DNA]</scope>
    <source>
        <strain evidence="1 2">0710</strain>
    </source>
</reference>
<name>A0A087SK43_AUXPR</name>
<dbReference type="GeneID" id="23617639"/>